<dbReference type="Pfam" id="PF02687">
    <property type="entry name" value="FtsX"/>
    <property type="match status" value="1"/>
</dbReference>
<evidence type="ECO:0000256" key="1">
    <source>
        <dbReference type="ARBA" id="ARBA00004651"/>
    </source>
</evidence>
<evidence type="ECO:0000256" key="4">
    <source>
        <dbReference type="ARBA" id="ARBA00022989"/>
    </source>
</evidence>
<gene>
    <name evidence="9" type="ORF">KEM09_19115</name>
</gene>
<dbReference type="Proteomes" id="UP000721861">
    <property type="component" value="Unassembled WGS sequence"/>
</dbReference>
<dbReference type="InterPro" id="IPR025857">
    <property type="entry name" value="MacB_PCD"/>
</dbReference>
<dbReference type="InterPro" id="IPR003838">
    <property type="entry name" value="ABC3_permease_C"/>
</dbReference>
<proteinExistence type="predicted"/>
<dbReference type="PANTHER" id="PTHR30572:SF18">
    <property type="entry name" value="ABC-TYPE MACROLIDE FAMILY EXPORT SYSTEM PERMEASE COMPONENT 2"/>
    <property type="match status" value="1"/>
</dbReference>
<comment type="subcellular location">
    <subcellularLocation>
        <location evidence="1">Cell membrane</location>
        <topology evidence="1">Multi-pass membrane protein</topology>
    </subcellularLocation>
</comment>
<feature type="domain" description="ABC3 transporter permease C-terminal" evidence="7">
    <location>
        <begin position="306"/>
        <end position="420"/>
    </location>
</feature>
<feature type="domain" description="MacB-like periplasmic core" evidence="8">
    <location>
        <begin position="22"/>
        <end position="247"/>
    </location>
</feature>
<evidence type="ECO:0000313" key="9">
    <source>
        <dbReference type="EMBL" id="MBS2213529.1"/>
    </source>
</evidence>
<feature type="transmembrane region" description="Helical" evidence="6">
    <location>
        <begin position="770"/>
        <end position="793"/>
    </location>
</feature>
<dbReference type="InterPro" id="IPR050250">
    <property type="entry name" value="Macrolide_Exporter_MacB"/>
</dbReference>
<evidence type="ECO:0000259" key="8">
    <source>
        <dbReference type="Pfam" id="PF12704"/>
    </source>
</evidence>
<dbReference type="EMBL" id="JAGUCN010000029">
    <property type="protein sequence ID" value="MBS2213529.1"/>
    <property type="molecule type" value="Genomic_DNA"/>
</dbReference>
<evidence type="ECO:0000256" key="6">
    <source>
        <dbReference type="SAM" id="Phobius"/>
    </source>
</evidence>
<keyword evidence="2" id="KW-1003">Cell membrane</keyword>
<accession>A0ABS5KF38</accession>
<dbReference type="Pfam" id="PF12704">
    <property type="entry name" value="MacB_PCD"/>
    <property type="match status" value="1"/>
</dbReference>
<dbReference type="PANTHER" id="PTHR30572">
    <property type="entry name" value="MEMBRANE COMPONENT OF TRANSPORTER-RELATED"/>
    <property type="match status" value="1"/>
</dbReference>
<keyword evidence="5 6" id="KW-0472">Membrane</keyword>
<sequence length="806" mass="90898">MMLNHHIKVAIRGIRKQGVYALLNIFGLSVGLVLGLFVILLVRHELSYDSSFTHNSRIYRVATEGILGNNNINSATSPMPLAVMLREMDDVEEVVRFIPGANNVVSYEDKHFNEDGFMFGDSTFFNLFDFKFLEGVDSVVFNAPRQLVVTESSAYKYFGRIDVVGESLEREGINYKIVGVCEDVPGATHFQFGFVASLSTIDEILLNKADSAYLEDWKNDWLYLNCYTYLKLKDGVESDTFMDKINQQKDKLFVPQVQKVVEDEQAGNSIELSFFAQNIKSIHFDSHLDGELRVNSKPIYIKLFVFVAIFVLLTTCINFMNLTTAKLRVKYQEVGYRQLVGASRTQLIAQFLVEALVYGLGAMFIGMVLLELMLPFLNQFFGLNLEFDFFRGWVDFFGILVILLFVGLLAGSFPAFFFSGRKPGKLISGSYKIGKSGFVVRGLLVASQFGVAMFLVVVATAMWWQINYVRTNDHGFDSENVIVVERGHAVRNNLEAFKSELKKIDGVEYVSACNSLPGDDHFQGAFRISNGKEERVHMLPINYIDEEYFKVLGLQLKAGRFLSDELGDSLGINLNIAAIKKLDLRKPLDEKLEVYGNRNWSLSTVGVIKDYHFESYFTEIRPLALMLLPEKMRFEYILIKKGSGTGLDMQAVRSVWGNYSEGAPFVYSMLTDRINGLYDDDVRIAKIMSVFALLSLFIALLGVIALVAFVIEYKSEGIAVKNILGATRQLIMTQVFSMYGIYVVLGVVLASFPAYWAIQAWGSSYAYFDFVGGFVFVFWALVLMLLSFIATFIQAFRGVSLRPVNS</sequence>
<organism evidence="9 10">
    <name type="scientific">Carboxylicivirga mesophila</name>
    <dbReference type="NCBI Taxonomy" id="1166478"/>
    <lineage>
        <taxon>Bacteria</taxon>
        <taxon>Pseudomonadati</taxon>
        <taxon>Bacteroidota</taxon>
        <taxon>Bacteroidia</taxon>
        <taxon>Marinilabiliales</taxon>
        <taxon>Marinilabiliaceae</taxon>
        <taxon>Carboxylicivirga</taxon>
    </lineage>
</organism>
<evidence type="ECO:0000313" key="10">
    <source>
        <dbReference type="Proteomes" id="UP000721861"/>
    </source>
</evidence>
<feature type="transmembrane region" description="Helical" evidence="6">
    <location>
        <begin position="438"/>
        <end position="464"/>
    </location>
</feature>
<name>A0ABS5KF38_9BACT</name>
<evidence type="ECO:0000256" key="5">
    <source>
        <dbReference type="ARBA" id="ARBA00023136"/>
    </source>
</evidence>
<feature type="transmembrane region" description="Helical" evidence="6">
    <location>
        <begin position="351"/>
        <end position="376"/>
    </location>
</feature>
<reference evidence="9 10" key="1">
    <citation type="journal article" date="2014" name="Int. J. Syst. Evol. Microbiol.">
        <title>Carboxylicivirga gen. nov. in the family Marinilabiliaceae with two novel species, Carboxylicivirga mesophila sp. nov. and Carboxylicivirga taeanensis sp. nov., and reclassification of Cytophaga fermentans as Saccharicrinis fermentans gen. nov., comb. nov.</title>
        <authorList>
            <person name="Yang S.H."/>
            <person name="Seo H.S."/>
            <person name="Woo J.H."/>
            <person name="Oh H.M."/>
            <person name="Jang H."/>
            <person name="Lee J.H."/>
            <person name="Kim S.J."/>
            <person name="Kwon K.K."/>
        </authorList>
    </citation>
    <scope>NUCLEOTIDE SEQUENCE [LARGE SCALE GENOMIC DNA]</scope>
    <source>
        <strain evidence="9 10">JCM 18290</strain>
    </source>
</reference>
<protein>
    <submittedName>
        <fullName evidence="9">ABC transporter permease</fullName>
    </submittedName>
</protein>
<evidence type="ECO:0000256" key="3">
    <source>
        <dbReference type="ARBA" id="ARBA00022692"/>
    </source>
</evidence>
<evidence type="ECO:0000256" key="2">
    <source>
        <dbReference type="ARBA" id="ARBA00022475"/>
    </source>
</evidence>
<evidence type="ECO:0000259" key="7">
    <source>
        <dbReference type="Pfam" id="PF02687"/>
    </source>
</evidence>
<feature type="transmembrane region" description="Helical" evidence="6">
    <location>
        <begin position="299"/>
        <end position="320"/>
    </location>
</feature>
<feature type="transmembrane region" description="Helical" evidence="6">
    <location>
        <begin position="396"/>
        <end position="418"/>
    </location>
</feature>
<keyword evidence="10" id="KW-1185">Reference proteome</keyword>
<feature type="transmembrane region" description="Helical" evidence="6">
    <location>
        <begin position="21"/>
        <end position="42"/>
    </location>
</feature>
<keyword evidence="3 6" id="KW-0812">Transmembrane</keyword>
<feature type="transmembrane region" description="Helical" evidence="6">
    <location>
        <begin position="731"/>
        <end position="758"/>
    </location>
</feature>
<dbReference type="RefSeq" id="WP_212230770.1">
    <property type="nucleotide sequence ID" value="NZ_JAGUCN010000029.1"/>
</dbReference>
<feature type="transmembrane region" description="Helical" evidence="6">
    <location>
        <begin position="687"/>
        <end position="711"/>
    </location>
</feature>
<comment type="caution">
    <text evidence="9">The sequence shown here is derived from an EMBL/GenBank/DDBJ whole genome shotgun (WGS) entry which is preliminary data.</text>
</comment>
<keyword evidence="4 6" id="KW-1133">Transmembrane helix</keyword>